<accession>A0A344LJY6</accession>
<dbReference type="SUPFAM" id="SSF51621">
    <property type="entry name" value="Phosphoenolpyruvate/pyruvate domain"/>
    <property type="match status" value="1"/>
</dbReference>
<dbReference type="EMBL" id="CP015163">
    <property type="protein sequence ID" value="AXB48360.1"/>
    <property type="molecule type" value="Genomic_DNA"/>
</dbReference>
<dbReference type="GO" id="GO:0016705">
    <property type="term" value="F:oxidoreductase activity, acting on paired donors, with incorporation or reduction of molecular oxygen"/>
    <property type="evidence" value="ECO:0007669"/>
    <property type="project" value="InterPro"/>
</dbReference>
<name>A0A344LJY6_9PSEU</name>
<dbReference type="AlphaFoldDB" id="A0A344LJY6"/>
<reference evidence="1 2" key="1">
    <citation type="submission" date="2016-04" db="EMBL/GenBank/DDBJ databases">
        <title>Complete genome sequence and analysis of deep-sea sediment isolate, Amycolatopsis sp. WP1.</title>
        <authorList>
            <person name="Wang H."/>
            <person name="Chen S."/>
            <person name="Wu Q."/>
        </authorList>
    </citation>
    <scope>NUCLEOTIDE SEQUENCE [LARGE SCALE GENOMIC DNA]</scope>
    <source>
        <strain evidence="1 2">WP1</strain>
    </source>
</reference>
<evidence type="ECO:0000313" key="1">
    <source>
        <dbReference type="EMBL" id="AXB48360.1"/>
    </source>
</evidence>
<dbReference type="KEGG" id="aab:A4R43_08420"/>
<dbReference type="CDD" id="cd00377">
    <property type="entry name" value="ICL_PEPM"/>
    <property type="match status" value="1"/>
</dbReference>
<evidence type="ECO:0008006" key="3">
    <source>
        <dbReference type="Google" id="ProtNLM"/>
    </source>
</evidence>
<dbReference type="Pfam" id="PF13714">
    <property type="entry name" value="PEP_mutase"/>
    <property type="match status" value="1"/>
</dbReference>
<evidence type="ECO:0000313" key="2">
    <source>
        <dbReference type="Proteomes" id="UP000250434"/>
    </source>
</evidence>
<organism evidence="1 2">
    <name type="scientific">Amycolatopsis albispora</name>
    <dbReference type="NCBI Taxonomy" id="1804986"/>
    <lineage>
        <taxon>Bacteria</taxon>
        <taxon>Bacillati</taxon>
        <taxon>Actinomycetota</taxon>
        <taxon>Actinomycetes</taxon>
        <taxon>Pseudonocardiales</taxon>
        <taxon>Pseudonocardiaceae</taxon>
        <taxon>Amycolatopsis</taxon>
    </lineage>
</organism>
<dbReference type="Proteomes" id="UP000250434">
    <property type="component" value="Chromosome"/>
</dbReference>
<dbReference type="PANTHER" id="PTHR42905:SF16">
    <property type="entry name" value="CARBOXYPHOSPHONOENOLPYRUVATE PHOSPHONOMUTASE-LIKE PROTEIN (AFU_ORTHOLOGUE AFUA_5G07230)"/>
    <property type="match status" value="1"/>
</dbReference>
<dbReference type="Gene3D" id="3.20.20.60">
    <property type="entry name" value="Phosphoenolpyruvate-binding domains"/>
    <property type="match status" value="1"/>
</dbReference>
<gene>
    <name evidence="1" type="ORF">A4R43_08420</name>
</gene>
<dbReference type="InterPro" id="IPR015813">
    <property type="entry name" value="Pyrv/PenolPyrv_kinase-like_dom"/>
</dbReference>
<dbReference type="PANTHER" id="PTHR42905">
    <property type="entry name" value="PHOSPHOENOLPYRUVATE CARBOXYLASE"/>
    <property type="match status" value="1"/>
</dbReference>
<dbReference type="GO" id="GO:0005506">
    <property type="term" value="F:iron ion binding"/>
    <property type="evidence" value="ECO:0007669"/>
    <property type="project" value="InterPro"/>
</dbReference>
<dbReference type="OrthoDB" id="9780430at2"/>
<dbReference type="InterPro" id="IPR040442">
    <property type="entry name" value="Pyrv_kinase-like_dom_sf"/>
</dbReference>
<sequence>MPANHHRGPIGWLRDHVARFSNGEDHRRRRALVTDLLAGIDPARLNHTTTPVAALADALGIPADPADVAEVARVYHPHLTPDPAAEQALTRLVDACGGTWDEPTAAKICLLVQARAGLAGPVRVTRRQALDGRVVELDLLEAGLPFGAGPHECPGQAHVAALTGFAALHHAETPLLLPNAWDYASAAALHDAGFPAIGTTSLGVAATHGLPDGGGHTRAETVALARSLSRLPCPITVDIEAGFSEDPGEVADLAAELVSIGIAGINLEDSRPGGLAEPDQHAALVKAVKTRAPSLFVNARTDTHWLTSTPPPLSHTLDRARRYVEAGADGIFVPGLTDPADIAAVVGGIPVPINVLYSPGLDYTGLVVGRVSLGSLLYRAALHAATGVARSIRNGEPIPDGIPGYQDVTRLIP</sequence>
<dbReference type="InterPro" id="IPR039556">
    <property type="entry name" value="ICL/PEPM"/>
</dbReference>
<protein>
    <recommendedName>
        <fullName evidence="3">PEP phosphonomutase</fullName>
    </recommendedName>
</protein>
<proteinExistence type="predicted"/>
<dbReference type="InterPro" id="IPR017972">
    <property type="entry name" value="Cyt_P450_CS"/>
</dbReference>
<keyword evidence="2" id="KW-1185">Reference proteome</keyword>
<dbReference type="PROSITE" id="PS00086">
    <property type="entry name" value="CYTOCHROME_P450"/>
    <property type="match status" value="1"/>
</dbReference>